<feature type="transmembrane region" description="Helical" evidence="8">
    <location>
        <begin position="99"/>
        <end position="119"/>
    </location>
</feature>
<evidence type="ECO:0000256" key="8">
    <source>
        <dbReference type="SAM" id="Phobius"/>
    </source>
</evidence>
<evidence type="ECO:0000256" key="2">
    <source>
        <dbReference type="ARBA" id="ARBA00010992"/>
    </source>
</evidence>
<feature type="transmembrane region" description="Helical" evidence="8">
    <location>
        <begin position="154"/>
        <end position="174"/>
    </location>
</feature>
<dbReference type="NCBIfam" id="TIGR00879">
    <property type="entry name" value="SP"/>
    <property type="match status" value="1"/>
</dbReference>
<dbReference type="EMBL" id="PQXN01000308">
    <property type="protein sequence ID" value="TGO46762.1"/>
    <property type="molecule type" value="Genomic_DNA"/>
</dbReference>
<dbReference type="InterPro" id="IPR020846">
    <property type="entry name" value="MFS_dom"/>
</dbReference>
<dbReference type="PROSITE" id="PS00216">
    <property type="entry name" value="SUGAR_TRANSPORT_1"/>
    <property type="match status" value="1"/>
</dbReference>
<feature type="transmembrane region" description="Helical" evidence="8">
    <location>
        <begin position="240"/>
        <end position="259"/>
    </location>
</feature>
<feature type="transmembrane region" description="Helical" evidence="8">
    <location>
        <begin position="395"/>
        <end position="414"/>
    </location>
</feature>
<dbReference type="InterPro" id="IPR005828">
    <property type="entry name" value="MFS_sugar_transport-like"/>
</dbReference>
<feature type="transmembrane region" description="Helical" evidence="8">
    <location>
        <begin position="491"/>
        <end position="514"/>
    </location>
</feature>
<dbReference type="InterPro" id="IPR005829">
    <property type="entry name" value="Sugar_transporter_CS"/>
</dbReference>
<dbReference type="PROSITE" id="PS50850">
    <property type="entry name" value="MFS"/>
    <property type="match status" value="1"/>
</dbReference>
<feature type="transmembrane region" description="Helical" evidence="8">
    <location>
        <begin position="279"/>
        <end position="300"/>
    </location>
</feature>
<dbReference type="InterPro" id="IPR036259">
    <property type="entry name" value="MFS_trans_sf"/>
</dbReference>
<name>A0A4Z1HHH3_9HELO</name>
<dbReference type="OrthoDB" id="6612291at2759"/>
<dbReference type="SUPFAM" id="SSF103473">
    <property type="entry name" value="MFS general substrate transporter"/>
    <property type="match status" value="1"/>
</dbReference>
<comment type="caution">
    <text evidence="10">The sequence shown here is derived from an EMBL/GenBank/DDBJ whole genome shotgun (WGS) entry which is preliminary data.</text>
</comment>
<feature type="transmembrane region" description="Helical" evidence="8">
    <location>
        <begin position="181"/>
        <end position="200"/>
    </location>
</feature>
<dbReference type="FunFam" id="1.20.1250.20:FF:000078">
    <property type="entry name" value="MFS maltose transporter, putative"/>
    <property type="match status" value="1"/>
</dbReference>
<evidence type="ECO:0000256" key="6">
    <source>
        <dbReference type="ARBA" id="ARBA00023136"/>
    </source>
</evidence>
<feature type="transmembrane region" description="Helical" evidence="8">
    <location>
        <begin position="526"/>
        <end position="544"/>
    </location>
</feature>
<evidence type="ECO:0000259" key="9">
    <source>
        <dbReference type="PROSITE" id="PS50850"/>
    </source>
</evidence>
<sequence length="574" mass="64365">MIPTDNIEYWILHIIRQYFSRSVSRSKETGLILNSLIYSSSSIPEIKMQKSTDMTTKPYLQDVSLPIDPPHLPNKQTHLDAQTATEIEHSMSFRDALRLYPAAIAWSAFFSLGIIMTAFDPQLLGSLYATPAFQKDFGYKYKGAYIVSAQWQTALGMGNPIGQVVGALLIGFPMEWYGRKWTYMACVSGTAAFIFMQFFARSLPVLLVGELIGGLILGTYTTIAPTYASEVCPIALRGHLTSYVNLCFVMGQLIANGVIAGTSRLDNHWAYSAPFAIQWLWPLIILIGIPFAPESPWWLVRKDRLEEAEKSLDRLSSKEINNKLVLAMMIETDRLELEMETGTTYWDVFNKTNIRRTEIAIAVFVTQVFSGIYLVGYAAYFFQLAGLAGSKAFDMSVGFLAVGFVGTLLSWILISKFGRRRIYNIGLAVLTSIMFIIGILDCVPNYVNRPGVIWAQSTLMIVWNGIFDLSVGPVCYTIFCEVSATKVRSKTIAVATAMQALVGIVMTVAIPYMINPDQANWRGKIGFFYGGCSVLCLIWCWLRVPETKGRTYEELDLMFARGVKTRDFKHYKIV</sequence>
<dbReference type="PANTHER" id="PTHR48022">
    <property type="entry name" value="PLASTIDIC GLUCOSE TRANSPORTER 4"/>
    <property type="match status" value="1"/>
</dbReference>
<reference evidence="10 11" key="1">
    <citation type="submission" date="2017-12" db="EMBL/GenBank/DDBJ databases">
        <title>Comparative genomics of Botrytis spp.</title>
        <authorList>
            <person name="Valero-Jimenez C.A."/>
            <person name="Tapia P."/>
            <person name="Veloso J."/>
            <person name="Silva-Moreno E."/>
            <person name="Staats M."/>
            <person name="Valdes J.H."/>
            <person name="Van Kan J.A.L."/>
        </authorList>
    </citation>
    <scope>NUCLEOTIDE SEQUENCE [LARGE SCALE GENOMIC DNA]</scope>
    <source>
        <strain evidence="10 11">MUCL11595</strain>
    </source>
</reference>
<dbReference type="GO" id="GO:0016020">
    <property type="term" value="C:membrane"/>
    <property type="evidence" value="ECO:0007669"/>
    <property type="project" value="UniProtKB-SubCell"/>
</dbReference>
<evidence type="ECO:0000256" key="7">
    <source>
        <dbReference type="RuleBase" id="RU003346"/>
    </source>
</evidence>
<proteinExistence type="inferred from homology"/>
<comment type="similarity">
    <text evidence="2 7">Belongs to the major facilitator superfamily. Sugar transporter (TC 2.A.1.1) family.</text>
</comment>
<evidence type="ECO:0000313" key="10">
    <source>
        <dbReference type="EMBL" id="TGO46762.1"/>
    </source>
</evidence>
<keyword evidence="5 8" id="KW-1133">Transmembrane helix</keyword>
<dbReference type="Proteomes" id="UP000297527">
    <property type="component" value="Unassembled WGS sequence"/>
</dbReference>
<keyword evidence="3 7" id="KW-0813">Transport</keyword>
<evidence type="ECO:0000256" key="4">
    <source>
        <dbReference type="ARBA" id="ARBA00022692"/>
    </source>
</evidence>
<dbReference type="AlphaFoldDB" id="A0A4Z1HHH3"/>
<feature type="transmembrane region" description="Helical" evidence="8">
    <location>
        <begin position="206"/>
        <end position="228"/>
    </location>
</feature>
<feature type="domain" description="Major facilitator superfamily (MFS) profile" evidence="9">
    <location>
        <begin position="106"/>
        <end position="548"/>
    </location>
</feature>
<dbReference type="Gene3D" id="1.20.1250.20">
    <property type="entry name" value="MFS general substrate transporter like domains"/>
    <property type="match status" value="1"/>
</dbReference>
<dbReference type="PROSITE" id="PS00217">
    <property type="entry name" value="SUGAR_TRANSPORT_2"/>
    <property type="match status" value="1"/>
</dbReference>
<organism evidence="10 11">
    <name type="scientific">Botryotinia convoluta</name>
    <dbReference type="NCBI Taxonomy" id="54673"/>
    <lineage>
        <taxon>Eukaryota</taxon>
        <taxon>Fungi</taxon>
        <taxon>Dikarya</taxon>
        <taxon>Ascomycota</taxon>
        <taxon>Pezizomycotina</taxon>
        <taxon>Leotiomycetes</taxon>
        <taxon>Helotiales</taxon>
        <taxon>Sclerotiniaceae</taxon>
        <taxon>Botryotinia</taxon>
    </lineage>
</organism>
<evidence type="ECO:0000256" key="1">
    <source>
        <dbReference type="ARBA" id="ARBA00004141"/>
    </source>
</evidence>
<dbReference type="Pfam" id="PF00083">
    <property type="entry name" value="Sugar_tr"/>
    <property type="match status" value="1"/>
</dbReference>
<feature type="transmembrane region" description="Helical" evidence="8">
    <location>
        <begin position="421"/>
        <end position="440"/>
    </location>
</feature>
<accession>A0A4Z1HHH3</accession>
<dbReference type="GO" id="GO:0005351">
    <property type="term" value="F:carbohydrate:proton symporter activity"/>
    <property type="evidence" value="ECO:0007669"/>
    <property type="project" value="TreeGrafter"/>
</dbReference>
<keyword evidence="4 8" id="KW-0812">Transmembrane</keyword>
<evidence type="ECO:0000256" key="3">
    <source>
        <dbReference type="ARBA" id="ARBA00022448"/>
    </source>
</evidence>
<evidence type="ECO:0000313" key="11">
    <source>
        <dbReference type="Proteomes" id="UP000297527"/>
    </source>
</evidence>
<comment type="subcellular location">
    <subcellularLocation>
        <location evidence="1">Membrane</location>
        <topology evidence="1">Multi-pass membrane protein</topology>
    </subcellularLocation>
</comment>
<dbReference type="InterPro" id="IPR050360">
    <property type="entry name" value="MFS_Sugar_Transporters"/>
</dbReference>
<keyword evidence="11" id="KW-1185">Reference proteome</keyword>
<protein>
    <recommendedName>
        <fullName evidence="9">Major facilitator superfamily (MFS) profile domain-containing protein</fullName>
    </recommendedName>
</protein>
<feature type="transmembrane region" description="Helical" evidence="8">
    <location>
        <begin position="460"/>
        <end position="479"/>
    </location>
</feature>
<evidence type="ECO:0000256" key="5">
    <source>
        <dbReference type="ARBA" id="ARBA00022989"/>
    </source>
</evidence>
<gene>
    <name evidence="10" type="ORF">BCON_0309g00120</name>
</gene>
<feature type="transmembrane region" description="Helical" evidence="8">
    <location>
        <begin position="359"/>
        <end position="383"/>
    </location>
</feature>
<keyword evidence="6 8" id="KW-0472">Membrane</keyword>
<dbReference type="PANTHER" id="PTHR48022:SF83">
    <property type="entry name" value="MAJOR FACILITATOR SUPERFAMILY (MFS) PROFILE DOMAIN-CONTAINING PROTEIN"/>
    <property type="match status" value="1"/>
</dbReference>
<dbReference type="InterPro" id="IPR003663">
    <property type="entry name" value="Sugar/inositol_transpt"/>
</dbReference>